<dbReference type="AlphaFoldDB" id="A0A0L0BSU9"/>
<organism evidence="1 2">
    <name type="scientific">Lucilia cuprina</name>
    <name type="common">Green bottle fly</name>
    <name type="synonym">Australian sheep blowfly</name>
    <dbReference type="NCBI Taxonomy" id="7375"/>
    <lineage>
        <taxon>Eukaryota</taxon>
        <taxon>Metazoa</taxon>
        <taxon>Ecdysozoa</taxon>
        <taxon>Arthropoda</taxon>
        <taxon>Hexapoda</taxon>
        <taxon>Insecta</taxon>
        <taxon>Pterygota</taxon>
        <taxon>Neoptera</taxon>
        <taxon>Endopterygota</taxon>
        <taxon>Diptera</taxon>
        <taxon>Brachycera</taxon>
        <taxon>Muscomorpha</taxon>
        <taxon>Oestroidea</taxon>
        <taxon>Calliphoridae</taxon>
        <taxon>Luciliinae</taxon>
        <taxon>Lucilia</taxon>
    </lineage>
</organism>
<gene>
    <name evidence="1" type="ORF">FF38_06401</name>
</gene>
<accession>A0A0L0BSU9</accession>
<evidence type="ECO:0000313" key="2">
    <source>
        <dbReference type="Proteomes" id="UP000037069"/>
    </source>
</evidence>
<dbReference type="Proteomes" id="UP000037069">
    <property type="component" value="Unassembled WGS sequence"/>
</dbReference>
<name>A0A0L0BSU9_LUCCU</name>
<keyword evidence="2" id="KW-1185">Reference proteome</keyword>
<dbReference type="EMBL" id="JRES01001421">
    <property type="protein sequence ID" value="KNC23058.1"/>
    <property type="molecule type" value="Genomic_DNA"/>
</dbReference>
<proteinExistence type="predicted"/>
<evidence type="ECO:0000313" key="1">
    <source>
        <dbReference type="EMBL" id="KNC23058.1"/>
    </source>
</evidence>
<protein>
    <submittedName>
        <fullName evidence="1">Uncharacterized protein</fullName>
    </submittedName>
</protein>
<sequence>MTCDIENKEEEKNANELLPNAIASLTAVWTERTLVSIRRSTIFIIPTTTPPTSTNNSIHIIPNAIIIMKDFDTNILRDYLRKCLCMRRLKYLKKKKAVVGRLLHTLWLENVTVKHFDIVFFNMISRARYLAMVTEITGTIPAKWLYLGRKDSGKLFLEIG</sequence>
<reference evidence="1 2" key="1">
    <citation type="journal article" date="2015" name="Nat. Commun.">
        <title>Lucilia cuprina genome unlocks parasitic fly biology to underpin future interventions.</title>
        <authorList>
            <person name="Anstead C.A."/>
            <person name="Korhonen P.K."/>
            <person name="Young N.D."/>
            <person name="Hall R.S."/>
            <person name="Jex A.R."/>
            <person name="Murali S.C."/>
            <person name="Hughes D.S."/>
            <person name="Lee S.F."/>
            <person name="Perry T."/>
            <person name="Stroehlein A.J."/>
            <person name="Ansell B.R."/>
            <person name="Breugelmans B."/>
            <person name="Hofmann A."/>
            <person name="Qu J."/>
            <person name="Dugan S."/>
            <person name="Lee S.L."/>
            <person name="Chao H."/>
            <person name="Dinh H."/>
            <person name="Han Y."/>
            <person name="Doddapaneni H.V."/>
            <person name="Worley K.C."/>
            <person name="Muzny D.M."/>
            <person name="Ioannidis P."/>
            <person name="Waterhouse R.M."/>
            <person name="Zdobnov E.M."/>
            <person name="James P.J."/>
            <person name="Bagnall N.H."/>
            <person name="Kotze A.C."/>
            <person name="Gibbs R.A."/>
            <person name="Richards S."/>
            <person name="Batterham P."/>
            <person name="Gasser R.B."/>
        </authorList>
    </citation>
    <scope>NUCLEOTIDE SEQUENCE [LARGE SCALE GENOMIC DNA]</scope>
    <source>
        <strain evidence="1 2">LS</strain>
        <tissue evidence="1">Full body</tissue>
    </source>
</reference>
<comment type="caution">
    <text evidence="1">The sequence shown here is derived from an EMBL/GenBank/DDBJ whole genome shotgun (WGS) entry which is preliminary data.</text>
</comment>